<dbReference type="Proteomes" id="UP000034607">
    <property type="component" value="Unassembled WGS sequence"/>
</dbReference>
<dbReference type="PANTHER" id="PTHR30404:SF0">
    <property type="entry name" value="N-ACETYLMURAMOYL-L-ALANINE AMIDASE AMIC"/>
    <property type="match status" value="1"/>
</dbReference>
<dbReference type="PANTHER" id="PTHR30404">
    <property type="entry name" value="N-ACETYLMURAMOYL-L-ALANINE AMIDASE"/>
    <property type="match status" value="1"/>
</dbReference>
<keyword evidence="1 3" id="KW-0378">Hydrolase</keyword>
<evidence type="ECO:0000313" key="3">
    <source>
        <dbReference type="EMBL" id="KKU56956.1"/>
    </source>
</evidence>
<dbReference type="GO" id="GO:0008745">
    <property type="term" value="F:N-acetylmuramoyl-L-alanine amidase activity"/>
    <property type="evidence" value="ECO:0007669"/>
    <property type="project" value="InterPro"/>
</dbReference>
<proteinExistence type="predicted"/>
<dbReference type="CDD" id="cd02696">
    <property type="entry name" value="MurNAc-LAA"/>
    <property type="match status" value="1"/>
</dbReference>
<dbReference type="InterPro" id="IPR050695">
    <property type="entry name" value="N-acetylmuramoyl_amidase_3"/>
</dbReference>
<dbReference type="GO" id="GO:0030288">
    <property type="term" value="C:outer membrane-bounded periplasmic space"/>
    <property type="evidence" value="ECO:0007669"/>
    <property type="project" value="TreeGrafter"/>
</dbReference>
<feature type="domain" description="MurNAc-LAA" evidence="2">
    <location>
        <begin position="121"/>
        <end position="242"/>
    </location>
</feature>
<gene>
    <name evidence="3" type="ORF">UX78_C0001G0009</name>
</gene>
<dbReference type="InterPro" id="IPR002508">
    <property type="entry name" value="MurNAc-LAA_cat"/>
</dbReference>
<reference evidence="3 4" key="1">
    <citation type="journal article" date="2015" name="Nature">
        <title>rRNA introns, odd ribosomes, and small enigmatic genomes across a large radiation of phyla.</title>
        <authorList>
            <person name="Brown C.T."/>
            <person name="Hug L.A."/>
            <person name="Thomas B.C."/>
            <person name="Sharon I."/>
            <person name="Castelle C.J."/>
            <person name="Singh A."/>
            <person name="Wilkins M.J."/>
            <person name="Williams K.H."/>
            <person name="Banfield J.F."/>
        </authorList>
    </citation>
    <scope>NUCLEOTIDE SEQUENCE [LARGE SCALE GENOMIC DNA]</scope>
</reference>
<evidence type="ECO:0000256" key="1">
    <source>
        <dbReference type="ARBA" id="ARBA00022801"/>
    </source>
</evidence>
<dbReference type="Pfam" id="PF01520">
    <property type="entry name" value="Amidase_3"/>
    <property type="match status" value="1"/>
</dbReference>
<name>A0A0G1RIG3_9BACT</name>
<protein>
    <submittedName>
        <fullName evidence="3">Cell wall hydrolase/autolysin</fullName>
    </submittedName>
</protein>
<comment type="caution">
    <text evidence="3">The sequence shown here is derived from an EMBL/GenBank/DDBJ whole genome shotgun (WGS) entry which is preliminary data.</text>
</comment>
<evidence type="ECO:0000313" key="4">
    <source>
        <dbReference type="Proteomes" id="UP000034607"/>
    </source>
</evidence>
<dbReference type="GO" id="GO:0009253">
    <property type="term" value="P:peptidoglycan catabolic process"/>
    <property type="evidence" value="ECO:0007669"/>
    <property type="project" value="InterPro"/>
</dbReference>
<dbReference type="Gene3D" id="3.40.630.40">
    <property type="entry name" value="Zn-dependent exopeptidases"/>
    <property type="match status" value="1"/>
</dbReference>
<evidence type="ECO:0000259" key="2">
    <source>
        <dbReference type="SMART" id="SM00646"/>
    </source>
</evidence>
<sequence length="253" mass="28146">MKFKISAIILIFAAIASGWWWKTKDEPQSGAPPYGEEESDAPEMDRFAWLNNWKRPEGPPKVGLQVGHWKNEELPEELSRLRGSTGATGGGKSEWEVTLAIAENTAEILRAKGVMVDILPATVPSGYWADLFVALHADGSTDRSKSGYKIARSWRDISGKADELADFLDTSYQQATGLDRDPNVTRNMRGYYAFAWWRYEHAVHPMTAAVIVETGFLTNAADRQLLISRPQIPAGALARGMFTFLRSEGLIKD</sequence>
<dbReference type="SMART" id="SM00646">
    <property type="entry name" value="Ami_3"/>
    <property type="match status" value="1"/>
</dbReference>
<accession>A0A0G1RIG3</accession>
<organism evidence="3 4">
    <name type="scientific">Candidatus Amesbacteria bacterium GW2011_GWA2_47_11</name>
    <dbReference type="NCBI Taxonomy" id="1618357"/>
    <lineage>
        <taxon>Bacteria</taxon>
        <taxon>Candidatus Amesiibacteriota</taxon>
    </lineage>
</organism>
<dbReference type="SUPFAM" id="SSF53187">
    <property type="entry name" value="Zn-dependent exopeptidases"/>
    <property type="match status" value="1"/>
</dbReference>
<dbReference type="AlphaFoldDB" id="A0A0G1RIG3"/>
<dbReference type="EMBL" id="LCNM01000001">
    <property type="protein sequence ID" value="KKU56956.1"/>
    <property type="molecule type" value="Genomic_DNA"/>
</dbReference>